<dbReference type="InterPro" id="IPR011604">
    <property type="entry name" value="PDDEXK-like_dom_sf"/>
</dbReference>
<dbReference type="Proteomes" id="UP000475862">
    <property type="component" value="Unassembled WGS sequence"/>
</dbReference>
<protein>
    <recommendedName>
        <fullName evidence="6">YqaJ viral recombinase domain-containing protein</fullName>
    </recommendedName>
</protein>
<dbReference type="InterPro" id="IPR011335">
    <property type="entry name" value="Restrct_endonuc-II-like"/>
</dbReference>
<evidence type="ECO:0000256" key="1">
    <source>
        <dbReference type="SAM" id="MobiDB-lite"/>
    </source>
</evidence>
<dbReference type="InterPro" id="IPR049012">
    <property type="entry name" value="Mutator_transp_dom"/>
</dbReference>
<accession>A0A6G0U3M9</accession>
<dbReference type="InterPro" id="IPR051703">
    <property type="entry name" value="NF-kappa-B_Signaling_Reg"/>
</dbReference>
<gene>
    <name evidence="4" type="ORF">AGLY_002111</name>
</gene>
<dbReference type="GO" id="GO:0006281">
    <property type="term" value="P:DNA repair"/>
    <property type="evidence" value="ECO:0007669"/>
    <property type="project" value="UniProtKB-ARBA"/>
</dbReference>
<organism evidence="4 5">
    <name type="scientific">Aphis glycines</name>
    <name type="common">Soybean aphid</name>
    <dbReference type="NCBI Taxonomy" id="307491"/>
    <lineage>
        <taxon>Eukaryota</taxon>
        <taxon>Metazoa</taxon>
        <taxon>Ecdysozoa</taxon>
        <taxon>Arthropoda</taxon>
        <taxon>Hexapoda</taxon>
        <taxon>Insecta</taxon>
        <taxon>Pterygota</taxon>
        <taxon>Neoptera</taxon>
        <taxon>Paraneoptera</taxon>
        <taxon>Hemiptera</taxon>
        <taxon>Sternorrhyncha</taxon>
        <taxon>Aphidomorpha</taxon>
        <taxon>Aphidoidea</taxon>
        <taxon>Aphididae</taxon>
        <taxon>Aphidini</taxon>
        <taxon>Aphis</taxon>
        <taxon>Aphis</taxon>
    </lineage>
</organism>
<dbReference type="InterPro" id="IPR019080">
    <property type="entry name" value="YqaJ_viral_recombinase"/>
</dbReference>
<dbReference type="EMBL" id="VYZN01000007">
    <property type="protein sequence ID" value="KAE9543715.1"/>
    <property type="molecule type" value="Genomic_DNA"/>
</dbReference>
<dbReference type="PANTHER" id="PTHR46609:SF8">
    <property type="entry name" value="YQAJ VIRAL RECOMBINASE DOMAIN-CONTAINING PROTEIN"/>
    <property type="match status" value="1"/>
</dbReference>
<keyword evidence="5" id="KW-1185">Reference proteome</keyword>
<evidence type="ECO:0008006" key="6">
    <source>
        <dbReference type="Google" id="ProtNLM"/>
    </source>
</evidence>
<evidence type="ECO:0000313" key="4">
    <source>
        <dbReference type="EMBL" id="KAE9543715.1"/>
    </source>
</evidence>
<evidence type="ECO:0000259" key="3">
    <source>
        <dbReference type="Pfam" id="PF20700"/>
    </source>
</evidence>
<dbReference type="PANTHER" id="PTHR46609">
    <property type="entry name" value="EXONUCLEASE, PHAGE-TYPE/RECB, C-TERMINAL DOMAIN-CONTAINING PROTEIN"/>
    <property type="match status" value="1"/>
</dbReference>
<feature type="domain" description="Mutator-like transposase" evidence="3">
    <location>
        <begin position="322"/>
        <end position="654"/>
    </location>
</feature>
<evidence type="ECO:0000259" key="2">
    <source>
        <dbReference type="Pfam" id="PF09588"/>
    </source>
</evidence>
<feature type="domain" description="YqaJ viral recombinase" evidence="2">
    <location>
        <begin position="832"/>
        <end position="977"/>
    </location>
</feature>
<name>A0A6G0U3M9_APHGL</name>
<dbReference type="Pfam" id="PF09588">
    <property type="entry name" value="YqaJ"/>
    <property type="match status" value="1"/>
</dbReference>
<dbReference type="AlphaFoldDB" id="A0A6G0U3M9"/>
<dbReference type="OrthoDB" id="6612265at2759"/>
<dbReference type="SUPFAM" id="SSF52980">
    <property type="entry name" value="Restriction endonuclease-like"/>
    <property type="match status" value="1"/>
</dbReference>
<dbReference type="CDD" id="cd22343">
    <property type="entry name" value="PDDEXK_lambda_exonuclease-like"/>
    <property type="match status" value="1"/>
</dbReference>
<sequence length="1054" mass="121790">MLKYQTLGVVSDGKMNNLGALYSINRILEYFINSKRSDECIDFTMIYVLCVCVCVYSRTSRNNASISNFGGGFRWKGEYPWCIIEVKSKHFPTVFKKNREKQKKKNDGKTGIFTQNQISTESIFLYGCNSKTNHCKYLKFSTNVNLNFQNFLTVFDSNFYEICQKLENLQFSISFPLSIYREISKHHYKKNLNVDKIFLAQSKYLKILYKVPHMHNFFLLAFEVQILTKIRQNYEYLQIILYLRVNINQTTSTASNTTSIETILEDNFQNNLTSEIITPLIQYENVELCNDGKNNTSEFVTPNKENENGELCNGNLWEKLEGRRIVDLKHIFQSLQSIHHLGFDCSFKDLEFVKENRKGYYSTFQFICKVCGLQEQIHSENVKGDNININMAIVSATVNAGQGYSQLEEFSATLNMPNMSNRLYQELHTEMFMHVHDIAWKEMESAGLKEKRSKRSSKNCSDCRWGMEQAFVQNELQCIVGLVLLEQEQKKYCTSESKINIVVIKKNGNETNHLCYKNWNAPSTAMEADIIVDGFKQSLTTHGLIYSQLIGDGDSSVLKRLRIAKPYGSDIIIKNTLANKRKNSNGDPVPGCYRKLLQNNLLRLRYAGTEAIRFRQNETANISYEERLARLKTDVINGPNHVFGDHDNCSQYFCQGQKKDEQNHVLDLKRLGIWDDFCRVRNVLVYHIESLMYNHNNNAAELYNSILAKFVGGKRVNFSLKGSYELRCNAAVTAYNSGANRLSIFNKHITTKKCRRRRRRLFSTPINRSTKNSSAGPDEEYGNVINDHDPLSNLTDTEYSELESVFLNKLKLTENEIWSLEDRTKRQHQCDEWHLERKKRLTASLFGKLCKLRESTSRFNVVNEILFGTSKGNAATQYGIEHEMIAIKQLENKINKKILASGLMVDLNQPFLAASPDGLIGSDSLVEIKCPASAKDMTPEEGINNKKIKSCKVINNKLHLKRTDNYYYQVQGQLHIARRMYCYFCIWTPKGLLFEKIKRDDTFWNEKMVTQLTTFYLDFFLKQLIIDELNPNDKTIYLGDDDVKVLALTLVDHV</sequence>
<proteinExistence type="predicted"/>
<comment type="caution">
    <text evidence="4">The sequence shown here is derived from an EMBL/GenBank/DDBJ whole genome shotgun (WGS) entry which is preliminary data.</text>
</comment>
<dbReference type="Gene3D" id="3.90.320.10">
    <property type="match status" value="1"/>
</dbReference>
<dbReference type="Pfam" id="PF20700">
    <property type="entry name" value="Mutator"/>
    <property type="match status" value="1"/>
</dbReference>
<reference evidence="4 5" key="1">
    <citation type="submission" date="2019-08" db="EMBL/GenBank/DDBJ databases">
        <title>The genome of the soybean aphid Biotype 1, its phylome, world population structure and adaptation to the North American continent.</title>
        <authorList>
            <person name="Giordano R."/>
            <person name="Donthu R.K."/>
            <person name="Hernandez A.G."/>
            <person name="Wright C.L."/>
            <person name="Zimin A.V."/>
        </authorList>
    </citation>
    <scope>NUCLEOTIDE SEQUENCE [LARGE SCALE GENOMIC DNA]</scope>
    <source>
        <tissue evidence="4">Whole aphids</tissue>
    </source>
</reference>
<evidence type="ECO:0000313" key="5">
    <source>
        <dbReference type="Proteomes" id="UP000475862"/>
    </source>
</evidence>
<feature type="region of interest" description="Disordered" evidence="1">
    <location>
        <begin position="767"/>
        <end position="787"/>
    </location>
</feature>